<sequence>MATNAMGAVRTNIKLTNAVDEELVARGLLAPRLLRTCEVDALVDTGSVYLVLPKAIVQQLGLRIVGQQPATFADGREAMVDVTGAIQVEWEGRRTIEDALVAGDEVLIGQVVLEKLDLLVDCKNQRLIPNPKHPDYPVTYIL</sequence>
<reference evidence="1" key="1">
    <citation type="submission" date="2020-05" db="EMBL/GenBank/DDBJ databases">
        <authorList>
            <person name="Zhu T."/>
            <person name="Keshari N."/>
            <person name="Lu X."/>
        </authorList>
    </citation>
    <scope>NUCLEOTIDE SEQUENCE</scope>
    <source>
        <strain evidence="1">NK1-12</strain>
    </source>
</reference>
<dbReference type="AlphaFoldDB" id="A0AA96WHZ0"/>
<organism evidence="1">
    <name type="scientific">Leptolyngbya sp. NK1-12</name>
    <dbReference type="NCBI Taxonomy" id="2547451"/>
    <lineage>
        <taxon>Bacteria</taxon>
        <taxon>Bacillati</taxon>
        <taxon>Cyanobacteriota</taxon>
        <taxon>Cyanophyceae</taxon>
        <taxon>Leptolyngbyales</taxon>
        <taxon>Leptolyngbyaceae</taxon>
        <taxon>Leptolyngbya group</taxon>
        <taxon>Leptolyngbya</taxon>
    </lineage>
</organism>
<protein>
    <submittedName>
        <fullName evidence="1">Clan AA aspartic protease</fullName>
        <ecNumber evidence="1">3.4.23.-</ecNumber>
    </submittedName>
</protein>
<dbReference type="InterPro" id="IPR022274">
    <property type="entry name" value="Peptidase_asp_AF0612"/>
</dbReference>
<keyword evidence="1" id="KW-0645">Protease</keyword>
<proteinExistence type="predicted"/>
<dbReference type="GO" id="GO:0008233">
    <property type="term" value="F:peptidase activity"/>
    <property type="evidence" value="ECO:0007669"/>
    <property type="project" value="UniProtKB-KW"/>
</dbReference>
<dbReference type="EMBL" id="CP053586">
    <property type="protein sequence ID" value="WNZ25853.1"/>
    <property type="molecule type" value="Genomic_DNA"/>
</dbReference>
<dbReference type="InterPro" id="IPR021109">
    <property type="entry name" value="Peptidase_aspartic_dom_sf"/>
</dbReference>
<dbReference type="GO" id="GO:0006508">
    <property type="term" value="P:proteolysis"/>
    <property type="evidence" value="ECO:0007669"/>
    <property type="project" value="UniProtKB-KW"/>
</dbReference>
<keyword evidence="1" id="KW-0378">Hydrolase</keyword>
<name>A0AA96WHZ0_9CYAN</name>
<accession>A0AA96WHZ0</accession>
<dbReference type="EC" id="3.4.23.-" evidence="1"/>
<dbReference type="NCBIfam" id="TIGR03698">
    <property type="entry name" value="clan_AA_DTGF"/>
    <property type="match status" value="1"/>
</dbReference>
<dbReference type="Gene3D" id="2.40.70.10">
    <property type="entry name" value="Acid Proteases"/>
    <property type="match status" value="1"/>
</dbReference>
<dbReference type="RefSeq" id="WP_316432037.1">
    <property type="nucleotide sequence ID" value="NZ_CP053586.1"/>
</dbReference>
<gene>
    <name evidence="1" type="ORF">HJG54_25485</name>
</gene>
<evidence type="ECO:0000313" key="1">
    <source>
        <dbReference type="EMBL" id="WNZ25853.1"/>
    </source>
</evidence>